<dbReference type="PATRIC" id="fig|465721.4.peg.3059"/>
<feature type="region of interest" description="Disordered" evidence="12">
    <location>
        <begin position="687"/>
        <end position="708"/>
    </location>
</feature>
<evidence type="ECO:0000259" key="15">
    <source>
        <dbReference type="Pfam" id="PF06832"/>
    </source>
</evidence>
<dbReference type="Gene3D" id="3.40.710.10">
    <property type="entry name" value="DD-peptidase/beta-lactamase superfamily"/>
    <property type="match status" value="1"/>
</dbReference>
<evidence type="ECO:0000259" key="13">
    <source>
        <dbReference type="Pfam" id="PF00905"/>
    </source>
</evidence>
<dbReference type="PANTHER" id="PTHR32282">
    <property type="entry name" value="BINDING PROTEIN TRANSPEPTIDASE, PUTATIVE-RELATED"/>
    <property type="match status" value="1"/>
</dbReference>
<dbReference type="KEGG" id="sdf:ACG33_14305"/>
<dbReference type="RefSeq" id="WP_066922192.1">
    <property type="nucleotide sequence ID" value="NZ_CP011971.1"/>
</dbReference>
<comment type="catalytic activity">
    <reaction evidence="11">
        <text>[GlcNAc-(1-&gt;4)-Mur2Ac(oyl-L-Ala-gamma-D-Glu-L-Lys-D-Ala-D-Ala)](n)-di-trans,octa-cis-undecaprenyl diphosphate + beta-D-GlcNAc-(1-&gt;4)-Mur2Ac(oyl-L-Ala-gamma-D-Glu-L-Lys-D-Ala-D-Ala)-di-trans,octa-cis-undecaprenyl diphosphate = [GlcNAc-(1-&gt;4)-Mur2Ac(oyl-L-Ala-gamma-D-Glu-L-Lys-D-Ala-D-Ala)](n+1)-di-trans,octa-cis-undecaprenyl diphosphate + di-trans,octa-cis-undecaprenyl diphosphate + H(+)</text>
        <dbReference type="Rhea" id="RHEA:23708"/>
        <dbReference type="Rhea" id="RHEA-COMP:9602"/>
        <dbReference type="Rhea" id="RHEA-COMP:9603"/>
        <dbReference type="ChEBI" id="CHEBI:15378"/>
        <dbReference type="ChEBI" id="CHEBI:58405"/>
        <dbReference type="ChEBI" id="CHEBI:60033"/>
        <dbReference type="ChEBI" id="CHEBI:78435"/>
        <dbReference type="EC" id="2.4.99.28"/>
    </reaction>
</comment>
<dbReference type="EMBL" id="CP011971">
    <property type="protein sequence ID" value="AMN48248.1"/>
    <property type="molecule type" value="Genomic_DNA"/>
</dbReference>
<evidence type="ECO:0000256" key="9">
    <source>
        <dbReference type="ARBA" id="ARBA00023268"/>
    </source>
</evidence>
<dbReference type="InterPro" id="IPR012338">
    <property type="entry name" value="Beta-lactam/transpept-like"/>
</dbReference>
<comment type="similarity">
    <text evidence="3">In the N-terminal section; belongs to the glycosyltransferase 51 family.</text>
</comment>
<dbReference type="PANTHER" id="PTHR32282:SF15">
    <property type="entry name" value="PENICILLIN-BINDING PROTEIN 1C"/>
    <property type="match status" value="1"/>
</dbReference>
<evidence type="ECO:0000259" key="14">
    <source>
        <dbReference type="Pfam" id="PF00912"/>
    </source>
</evidence>
<dbReference type="NCBIfam" id="TIGR02073">
    <property type="entry name" value="PBP_1c"/>
    <property type="match status" value="1"/>
</dbReference>
<evidence type="ECO:0000256" key="7">
    <source>
        <dbReference type="ARBA" id="ARBA00022679"/>
    </source>
</evidence>
<dbReference type="GO" id="GO:0008955">
    <property type="term" value="F:peptidoglycan glycosyltransferase activity"/>
    <property type="evidence" value="ECO:0007669"/>
    <property type="project" value="UniProtKB-EC"/>
</dbReference>
<keyword evidence="17" id="KW-1185">Reference proteome</keyword>
<dbReference type="Pfam" id="PF00905">
    <property type="entry name" value="Transpeptidase"/>
    <property type="match status" value="1"/>
</dbReference>
<dbReference type="Proteomes" id="UP000070250">
    <property type="component" value="Chromosome"/>
</dbReference>
<keyword evidence="7 16" id="KW-0808">Transferase</keyword>
<sequence length="793" mass="86653">MRARGIAFLTCAVALLIAAAGVRYWPREPLAAHIPSSTAIFDRNGKLLRLTLAGDQQYRLWTPLETVSAQFIEALLLHEDRHFYRHPGFDPVALLRAAAASCSGDVRVGGSTITMQLARLLYGLNTRSVPGKLEQIARALILELRYSKRDLLEAHLNLMPYGGNIQGVGAASLVYFGKPAARLDLAEALSLVLIPQSPARRAPAAQEPAELRAARMRLFDRWLKQHPRDADKRQYIAQSMRYGQLNDLPFAAPHFTDQILRRVRADGVAAHAGEFSGGSPRGLATSIPDEHVLVTTLDASLQNLVQKVLTGYVRERRDLGIHNAAALLVDYRDLSVRALVGSADFFSADISGQVNGTQAKRSPGSALKPFIYALAIDQGLIHPLTVLKDAPTSFGPFSPENFDGRFMGPITATDALIRSRNVPAVALSAQLARPSLYEFLRSAGISRMASERHYGLALALGGGEVTMEELAVLYGALANRGRLAPLRYLAHEPLRTAPRVLSEESSFMTLEMLKNTPRPDDLAAPRHSTMPVGWKTGTSWGFRDAWTAGVLGSYVLVVWLGNFDGQGNPAFVGIQAAAPLFFRLVDALAANKRLVEPAYRQPPRLARVEVCGASGDLPNAECPQIASAWYIPGVSPIRVSQIHRRVWIDTRTGYQVCPPYDPRYTRSEVFEFWPTDLQLLFAQAGMPRRRPPPGAACRRDAAGGTPPRITSPVTAVTYAVPVDRIGKQPIPLAADADGEVQRLHWFVDDSYVGTGSPGVALPWRPARAGRYLVRAVDDQGRADSRELSLALVR</sequence>
<reference evidence="16 17" key="1">
    <citation type="submission" date="2015-06" db="EMBL/GenBank/DDBJ databases">
        <title>A Comprehensive Approach to Explore the Metabolic and Phylogenetic Diversity of Bacterial Steroid Degradation in the Environment: Testosterone as an Example.</title>
        <authorList>
            <person name="Yang F.-C."/>
            <person name="Chen Y.-L."/>
            <person name="Yu C.-P."/>
            <person name="Tang S.-L."/>
            <person name="Wang P.-H."/>
            <person name="Ismail W."/>
            <person name="Wang C.-H."/>
            <person name="Yang C.-Y."/>
            <person name="Chiang Y.-R."/>
        </authorList>
    </citation>
    <scope>NUCLEOTIDE SEQUENCE [LARGE SCALE GENOMIC DNA]</scope>
    <source>
        <strain evidence="16 17">DSM 18526</strain>
    </source>
</reference>
<organism evidence="16 17">
    <name type="scientific">Steroidobacter denitrificans</name>
    <dbReference type="NCBI Taxonomy" id="465721"/>
    <lineage>
        <taxon>Bacteria</taxon>
        <taxon>Pseudomonadati</taxon>
        <taxon>Pseudomonadota</taxon>
        <taxon>Gammaproteobacteria</taxon>
        <taxon>Steroidobacterales</taxon>
        <taxon>Steroidobacteraceae</taxon>
        <taxon>Steroidobacter</taxon>
    </lineage>
</organism>
<name>A0A127FEF7_STEDE</name>
<dbReference type="OrthoDB" id="9766909at2"/>
<evidence type="ECO:0000256" key="3">
    <source>
        <dbReference type="ARBA" id="ARBA00007739"/>
    </source>
</evidence>
<dbReference type="Pfam" id="PF00912">
    <property type="entry name" value="Transgly"/>
    <property type="match status" value="1"/>
</dbReference>
<dbReference type="EC" id="2.4.99.28" evidence="10"/>
<accession>A0A127FEF7</accession>
<dbReference type="InterPro" id="IPR036950">
    <property type="entry name" value="PBP_transglycosylase"/>
</dbReference>
<evidence type="ECO:0000256" key="11">
    <source>
        <dbReference type="ARBA" id="ARBA00049902"/>
    </source>
</evidence>
<evidence type="ECO:0000256" key="12">
    <source>
        <dbReference type="SAM" id="MobiDB-lite"/>
    </source>
</evidence>
<evidence type="ECO:0000256" key="2">
    <source>
        <dbReference type="ARBA" id="ARBA00007090"/>
    </source>
</evidence>
<evidence type="ECO:0000256" key="5">
    <source>
        <dbReference type="ARBA" id="ARBA00022670"/>
    </source>
</evidence>
<feature type="domain" description="Penicillin-binding protein transpeptidase" evidence="13">
    <location>
        <begin position="325"/>
        <end position="540"/>
    </location>
</feature>
<proteinExistence type="inferred from homology"/>
<protein>
    <recommendedName>
        <fullName evidence="10">peptidoglycan glycosyltransferase</fullName>
        <ecNumber evidence="10">2.4.99.28</ecNumber>
    </recommendedName>
</protein>
<dbReference type="InterPro" id="IPR001264">
    <property type="entry name" value="Glyco_trans_51"/>
</dbReference>
<dbReference type="SUPFAM" id="SSF56601">
    <property type="entry name" value="beta-lactamase/transpeptidase-like"/>
    <property type="match status" value="1"/>
</dbReference>
<dbReference type="GO" id="GO:0030288">
    <property type="term" value="C:outer membrane-bounded periplasmic space"/>
    <property type="evidence" value="ECO:0007669"/>
    <property type="project" value="TreeGrafter"/>
</dbReference>
<dbReference type="InterPro" id="IPR009647">
    <property type="entry name" value="PBP_C"/>
</dbReference>
<evidence type="ECO:0000313" key="16">
    <source>
        <dbReference type="EMBL" id="AMN48248.1"/>
    </source>
</evidence>
<dbReference type="InterPro" id="IPR023346">
    <property type="entry name" value="Lysozyme-like_dom_sf"/>
</dbReference>
<keyword evidence="8" id="KW-0378">Hydrolase</keyword>
<keyword evidence="4" id="KW-0121">Carboxypeptidase</keyword>
<evidence type="ECO:0000256" key="6">
    <source>
        <dbReference type="ARBA" id="ARBA00022676"/>
    </source>
</evidence>
<evidence type="ECO:0000256" key="10">
    <source>
        <dbReference type="ARBA" id="ARBA00044770"/>
    </source>
</evidence>
<gene>
    <name evidence="16" type="ORF">ACG33_14305</name>
</gene>
<dbReference type="InterPro" id="IPR001460">
    <property type="entry name" value="PCN-bd_Tpept"/>
</dbReference>
<evidence type="ECO:0000256" key="8">
    <source>
        <dbReference type="ARBA" id="ARBA00022801"/>
    </source>
</evidence>
<feature type="domain" description="Glycosyl transferase family 51" evidence="14">
    <location>
        <begin position="54"/>
        <end position="215"/>
    </location>
</feature>
<dbReference type="Gene3D" id="1.10.3810.10">
    <property type="entry name" value="Biosynthetic peptidoglycan transglycosylase-like"/>
    <property type="match status" value="1"/>
</dbReference>
<evidence type="ECO:0000313" key="17">
    <source>
        <dbReference type="Proteomes" id="UP000070250"/>
    </source>
</evidence>
<dbReference type="UniPathway" id="UPA00219"/>
<comment type="similarity">
    <text evidence="2">In the C-terminal section; belongs to the transpeptidase family.</text>
</comment>
<feature type="domain" description="Penicillin-binding C-terminal" evidence="15">
    <location>
        <begin position="700"/>
        <end position="784"/>
    </location>
</feature>
<dbReference type="GO" id="GO:0006508">
    <property type="term" value="P:proteolysis"/>
    <property type="evidence" value="ECO:0007669"/>
    <property type="project" value="UniProtKB-KW"/>
</dbReference>
<dbReference type="AlphaFoldDB" id="A0A127FEF7"/>
<comment type="pathway">
    <text evidence="1">Cell wall biogenesis; peptidoglycan biosynthesis.</text>
</comment>
<dbReference type="STRING" id="465721.ACG33_14305"/>
<keyword evidence="6 16" id="KW-0328">Glycosyltransferase</keyword>
<keyword evidence="5" id="KW-0645">Protease</keyword>
<dbReference type="SUPFAM" id="SSF53955">
    <property type="entry name" value="Lysozyme-like"/>
    <property type="match status" value="1"/>
</dbReference>
<dbReference type="GO" id="GO:0009252">
    <property type="term" value="P:peptidoglycan biosynthetic process"/>
    <property type="evidence" value="ECO:0007669"/>
    <property type="project" value="UniProtKB-UniPathway"/>
</dbReference>
<dbReference type="InterPro" id="IPR011815">
    <property type="entry name" value="PBP_1c"/>
</dbReference>
<dbReference type="Pfam" id="PF06832">
    <property type="entry name" value="BiPBP_C"/>
    <property type="match status" value="1"/>
</dbReference>
<evidence type="ECO:0000256" key="1">
    <source>
        <dbReference type="ARBA" id="ARBA00004752"/>
    </source>
</evidence>
<keyword evidence="9" id="KW-0511">Multifunctional enzyme</keyword>
<dbReference type="GO" id="GO:0008658">
    <property type="term" value="F:penicillin binding"/>
    <property type="evidence" value="ECO:0007669"/>
    <property type="project" value="InterPro"/>
</dbReference>
<dbReference type="GO" id="GO:0004180">
    <property type="term" value="F:carboxypeptidase activity"/>
    <property type="evidence" value="ECO:0007669"/>
    <property type="project" value="UniProtKB-KW"/>
</dbReference>
<dbReference type="InterPro" id="IPR050396">
    <property type="entry name" value="Glycosyltr_51/Transpeptidase"/>
</dbReference>
<evidence type="ECO:0000256" key="4">
    <source>
        <dbReference type="ARBA" id="ARBA00022645"/>
    </source>
</evidence>